<accession>S8CGE1</accession>
<name>S8CGE1_9LAMI</name>
<dbReference type="Proteomes" id="UP000015453">
    <property type="component" value="Unassembled WGS sequence"/>
</dbReference>
<proteinExistence type="predicted"/>
<keyword evidence="3" id="KW-1185">Reference proteome</keyword>
<dbReference type="Gene3D" id="3.40.50.300">
    <property type="entry name" value="P-loop containing nucleotide triphosphate hydrolases"/>
    <property type="match status" value="1"/>
</dbReference>
<organism evidence="2 3">
    <name type="scientific">Genlisea aurea</name>
    <dbReference type="NCBI Taxonomy" id="192259"/>
    <lineage>
        <taxon>Eukaryota</taxon>
        <taxon>Viridiplantae</taxon>
        <taxon>Streptophyta</taxon>
        <taxon>Embryophyta</taxon>
        <taxon>Tracheophyta</taxon>
        <taxon>Spermatophyta</taxon>
        <taxon>Magnoliopsida</taxon>
        <taxon>eudicotyledons</taxon>
        <taxon>Gunneridae</taxon>
        <taxon>Pentapetalae</taxon>
        <taxon>asterids</taxon>
        <taxon>lamiids</taxon>
        <taxon>Lamiales</taxon>
        <taxon>Lentibulariaceae</taxon>
        <taxon>Genlisea</taxon>
    </lineage>
</organism>
<evidence type="ECO:0008006" key="4">
    <source>
        <dbReference type="Google" id="ProtNLM"/>
    </source>
</evidence>
<dbReference type="InterPro" id="IPR027417">
    <property type="entry name" value="P-loop_NTPase"/>
</dbReference>
<feature type="non-terminal residue" evidence="2">
    <location>
        <position position="1"/>
    </location>
</feature>
<feature type="transmembrane region" description="Helical" evidence="1">
    <location>
        <begin position="6"/>
        <end position="25"/>
    </location>
</feature>
<feature type="non-terminal residue" evidence="2">
    <location>
        <position position="138"/>
    </location>
</feature>
<keyword evidence="1" id="KW-0812">Transmembrane</keyword>
<evidence type="ECO:0000256" key="1">
    <source>
        <dbReference type="SAM" id="Phobius"/>
    </source>
</evidence>
<gene>
    <name evidence="2" type="ORF">M569_08917</name>
</gene>
<reference evidence="2 3" key="1">
    <citation type="journal article" date="2013" name="BMC Genomics">
        <title>The miniature genome of a carnivorous plant Genlisea aurea contains a low number of genes and short non-coding sequences.</title>
        <authorList>
            <person name="Leushkin E.V."/>
            <person name="Sutormin R.A."/>
            <person name="Nabieva E.R."/>
            <person name="Penin A.A."/>
            <person name="Kondrashov A.S."/>
            <person name="Logacheva M.D."/>
        </authorList>
    </citation>
    <scope>NUCLEOTIDE SEQUENCE [LARGE SCALE GENOMIC DNA]</scope>
</reference>
<dbReference type="EMBL" id="AUSU01003989">
    <property type="protein sequence ID" value="EPS65860.1"/>
    <property type="molecule type" value="Genomic_DNA"/>
</dbReference>
<evidence type="ECO:0000313" key="2">
    <source>
        <dbReference type="EMBL" id="EPS65860.1"/>
    </source>
</evidence>
<evidence type="ECO:0000313" key="3">
    <source>
        <dbReference type="Proteomes" id="UP000015453"/>
    </source>
</evidence>
<dbReference type="AlphaFoldDB" id="S8CGE1"/>
<dbReference type="PANTHER" id="PTHR32175:SF26">
    <property type="entry name" value="PROTEIN, PUTATIVE, EXPRESSED-RELATED"/>
    <property type="match status" value="1"/>
</dbReference>
<dbReference type="OrthoDB" id="910665at2759"/>
<keyword evidence="1" id="KW-0472">Membrane</keyword>
<dbReference type="InterPro" id="IPR052796">
    <property type="entry name" value="Nod_factor_sulfotransferase"/>
</dbReference>
<dbReference type="SUPFAM" id="SSF52540">
    <property type="entry name" value="P-loop containing nucleoside triphosphate hydrolases"/>
    <property type="match status" value="1"/>
</dbReference>
<comment type="caution">
    <text evidence="2">The sequence shown here is derived from an EMBL/GenBank/DDBJ whole genome shotgun (WGS) entry which is preliminary data.</text>
</comment>
<protein>
    <recommendedName>
        <fullName evidence="4">Sulfotransferase</fullName>
    </recommendedName>
</protein>
<dbReference type="PANTHER" id="PTHR32175">
    <property type="entry name" value="PROTEIN, PUTATIVE, EXPRESSED-RELATED"/>
    <property type="match status" value="1"/>
</dbReference>
<sequence>PKKYYQALRIIVVILIIVYGSKLIVKDSNLKSTEDILHNTSSLAREYSDSNYIHFPQPNTFNRGECITNPVRYFVVLSLPRSGTGWFTSLLNNHTNIDMHGEMFANRYRRQNIVETLDRFYNMDLEENVIPKNECTAA</sequence>
<keyword evidence="1" id="KW-1133">Transmembrane helix</keyword>